<reference evidence="1 2" key="1">
    <citation type="journal article" date="2012" name="Proc. Natl. Acad. Sci. U.S.A.">
        <title>Comparative genomics of Ceriporiopsis subvermispora and Phanerochaete chrysosporium provide insight into selective ligninolysis.</title>
        <authorList>
            <person name="Fernandez-Fueyo E."/>
            <person name="Ruiz-Duenas F.J."/>
            <person name="Ferreira P."/>
            <person name="Floudas D."/>
            <person name="Hibbett D.S."/>
            <person name="Canessa P."/>
            <person name="Larrondo L.F."/>
            <person name="James T.Y."/>
            <person name="Seelenfreund D."/>
            <person name="Lobos S."/>
            <person name="Polanco R."/>
            <person name="Tello M."/>
            <person name="Honda Y."/>
            <person name="Watanabe T."/>
            <person name="Watanabe T."/>
            <person name="Ryu J.S."/>
            <person name="Kubicek C.P."/>
            <person name="Schmoll M."/>
            <person name="Gaskell J."/>
            <person name="Hammel K.E."/>
            <person name="St John F.J."/>
            <person name="Vanden Wymelenberg A."/>
            <person name="Sabat G."/>
            <person name="Splinter BonDurant S."/>
            <person name="Syed K."/>
            <person name="Yadav J.S."/>
            <person name="Doddapaneni H."/>
            <person name="Subramanian V."/>
            <person name="Lavin J.L."/>
            <person name="Oguiza J.A."/>
            <person name="Perez G."/>
            <person name="Pisabarro A.G."/>
            <person name="Ramirez L."/>
            <person name="Santoyo F."/>
            <person name="Master E."/>
            <person name="Coutinho P.M."/>
            <person name="Henrissat B."/>
            <person name="Lombard V."/>
            <person name="Magnuson J.K."/>
            <person name="Kuees U."/>
            <person name="Hori C."/>
            <person name="Igarashi K."/>
            <person name="Samejima M."/>
            <person name="Held B.W."/>
            <person name="Barry K.W."/>
            <person name="LaButti K.M."/>
            <person name="Lapidus A."/>
            <person name="Lindquist E.A."/>
            <person name="Lucas S.M."/>
            <person name="Riley R."/>
            <person name="Salamov A.A."/>
            <person name="Hoffmeister D."/>
            <person name="Schwenk D."/>
            <person name="Hadar Y."/>
            <person name="Yarden O."/>
            <person name="de Vries R.P."/>
            <person name="Wiebenga A."/>
            <person name="Stenlid J."/>
            <person name="Eastwood D."/>
            <person name="Grigoriev I.V."/>
            <person name="Berka R.M."/>
            <person name="Blanchette R.A."/>
            <person name="Kersten P."/>
            <person name="Martinez A.T."/>
            <person name="Vicuna R."/>
            <person name="Cullen D."/>
        </authorList>
    </citation>
    <scope>NUCLEOTIDE SEQUENCE [LARGE SCALE GENOMIC DNA]</scope>
    <source>
        <strain evidence="1 2">B</strain>
    </source>
</reference>
<keyword evidence="2" id="KW-1185">Reference proteome</keyword>
<evidence type="ECO:0000313" key="2">
    <source>
        <dbReference type="Proteomes" id="UP000016930"/>
    </source>
</evidence>
<protein>
    <submittedName>
        <fullName evidence="1">Uncharacterized protein</fullName>
    </submittedName>
</protein>
<organism evidence="1 2">
    <name type="scientific">Ceriporiopsis subvermispora (strain B)</name>
    <name type="common">White-rot fungus</name>
    <name type="synonym">Gelatoporia subvermispora</name>
    <dbReference type="NCBI Taxonomy" id="914234"/>
    <lineage>
        <taxon>Eukaryota</taxon>
        <taxon>Fungi</taxon>
        <taxon>Dikarya</taxon>
        <taxon>Basidiomycota</taxon>
        <taxon>Agaricomycotina</taxon>
        <taxon>Agaricomycetes</taxon>
        <taxon>Polyporales</taxon>
        <taxon>Gelatoporiaceae</taxon>
        <taxon>Gelatoporia</taxon>
    </lineage>
</organism>
<evidence type="ECO:0000313" key="1">
    <source>
        <dbReference type="EMBL" id="EMD37376.1"/>
    </source>
</evidence>
<dbReference type="Proteomes" id="UP000016930">
    <property type="component" value="Unassembled WGS sequence"/>
</dbReference>
<dbReference type="EMBL" id="KB445796">
    <property type="protein sequence ID" value="EMD37376.1"/>
    <property type="molecule type" value="Genomic_DNA"/>
</dbReference>
<gene>
    <name evidence="1" type="ORF">CERSUDRAFT_114049</name>
</gene>
<dbReference type="HOGENOM" id="CLU_1562702_0_0_1"/>
<sequence length="171" mass="18374">MPFLAAFARLGRVVPLDRMHGAPACMEGPLLLALDYSHFSKSFVRSVAAGVLRRPVFPRWLLPCVLLCQASTAFSASEGVDVGGHRQAGSVCSLQPILRICSEPHRRSSAQLRLQRHAAPALSATICAHIHGIVARYLPRPSLCPSRGSVYSPLVDRAVLSRSPTIAGMPS</sequence>
<name>M2REY4_CERS8</name>
<proteinExistence type="predicted"/>
<accession>M2REY4</accession>
<dbReference type="AlphaFoldDB" id="M2REY4"/>